<dbReference type="SUPFAM" id="SSF89550">
    <property type="entry name" value="PHP domain-like"/>
    <property type="match status" value="1"/>
</dbReference>
<keyword evidence="6 8" id="KW-0368">Histidine biosynthesis</keyword>
<name>A0A455T8Q9_9CHLR</name>
<dbReference type="PANTHER" id="PTHR21039:SF0">
    <property type="entry name" value="HISTIDINOL-PHOSPHATASE"/>
    <property type="match status" value="1"/>
</dbReference>
<dbReference type="GO" id="GO:0005737">
    <property type="term" value="C:cytoplasm"/>
    <property type="evidence" value="ECO:0007669"/>
    <property type="project" value="TreeGrafter"/>
</dbReference>
<dbReference type="Pfam" id="PF02811">
    <property type="entry name" value="PHP"/>
    <property type="match status" value="1"/>
</dbReference>
<evidence type="ECO:0000256" key="6">
    <source>
        <dbReference type="ARBA" id="ARBA00023102"/>
    </source>
</evidence>
<evidence type="ECO:0000259" key="9">
    <source>
        <dbReference type="Pfam" id="PF02811"/>
    </source>
</evidence>
<keyword evidence="4 8" id="KW-0028">Amino-acid biosynthesis</keyword>
<protein>
    <recommendedName>
        <fullName evidence="3 8">Histidinol-phosphatase</fullName>
        <shortName evidence="8">HolPase</shortName>
        <ecNumber evidence="3 8">3.1.3.15</ecNumber>
    </recommendedName>
</protein>
<keyword evidence="5 8" id="KW-0378">Hydrolase</keyword>
<reference evidence="10" key="1">
    <citation type="submission" date="2018-12" db="EMBL/GenBank/DDBJ databases">
        <title>Novel natural products biosynthetic potential of the class Ktedonobacteria.</title>
        <authorList>
            <person name="Zheng Y."/>
            <person name="Saitou A."/>
            <person name="Wang C.M."/>
            <person name="Toyoda A."/>
            <person name="Minakuchi Y."/>
            <person name="Sekiguchi Y."/>
            <person name="Ueda K."/>
            <person name="Takano H."/>
            <person name="Sakai Y."/>
            <person name="Yokota A."/>
            <person name="Yabe S."/>
        </authorList>
    </citation>
    <scope>NUCLEOTIDE SEQUENCE</scope>
    <source>
        <strain evidence="10">A3-2</strain>
    </source>
</reference>
<dbReference type="PANTHER" id="PTHR21039">
    <property type="entry name" value="HISTIDINOL PHOSPHATASE-RELATED"/>
    <property type="match status" value="1"/>
</dbReference>
<evidence type="ECO:0000256" key="1">
    <source>
        <dbReference type="ARBA" id="ARBA00004970"/>
    </source>
</evidence>
<gene>
    <name evidence="10" type="ORF">KTA_40280</name>
</gene>
<dbReference type="GO" id="GO:0004401">
    <property type="term" value="F:histidinol-phosphatase activity"/>
    <property type="evidence" value="ECO:0007669"/>
    <property type="project" value="UniProtKB-UniRule"/>
</dbReference>
<dbReference type="InterPro" id="IPR016195">
    <property type="entry name" value="Pol/histidinol_Pase-like"/>
</dbReference>
<comment type="catalytic activity">
    <reaction evidence="7 8">
        <text>L-histidinol phosphate + H2O = L-histidinol + phosphate</text>
        <dbReference type="Rhea" id="RHEA:14465"/>
        <dbReference type="ChEBI" id="CHEBI:15377"/>
        <dbReference type="ChEBI" id="CHEBI:43474"/>
        <dbReference type="ChEBI" id="CHEBI:57699"/>
        <dbReference type="ChEBI" id="CHEBI:57980"/>
        <dbReference type="EC" id="3.1.3.15"/>
    </reaction>
</comment>
<dbReference type="EC" id="3.1.3.15" evidence="3 8"/>
<evidence type="ECO:0000256" key="3">
    <source>
        <dbReference type="ARBA" id="ARBA00013085"/>
    </source>
</evidence>
<dbReference type="Gene3D" id="3.20.20.140">
    <property type="entry name" value="Metal-dependent hydrolases"/>
    <property type="match status" value="1"/>
</dbReference>
<comment type="pathway">
    <text evidence="1 8">Amino-acid biosynthesis; L-histidine biosynthesis; L-histidine from 5-phospho-alpha-D-ribose 1-diphosphate: step 8/9.</text>
</comment>
<evidence type="ECO:0000256" key="7">
    <source>
        <dbReference type="ARBA" id="ARBA00049158"/>
    </source>
</evidence>
<evidence type="ECO:0000256" key="2">
    <source>
        <dbReference type="ARBA" id="ARBA00009152"/>
    </source>
</evidence>
<organism evidence="10">
    <name type="scientific">Thermogemmatispora argillosa</name>
    <dbReference type="NCBI Taxonomy" id="2045280"/>
    <lineage>
        <taxon>Bacteria</taxon>
        <taxon>Bacillati</taxon>
        <taxon>Chloroflexota</taxon>
        <taxon>Ktedonobacteria</taxon>
        <taxon>Thermogemmatisporales</taxon>
        <taxon>Thermogemmatisporaceae</taxon>
        <taxon>Thermogemmatispora</taxon>
    </lineage>
</organism>
<dbReference type="InterPro" id="IPR010140">
    <property type="entry name" value="Histidinol_P_phosphatase_HisJ"/>
</dbReference>
<feature type="domain" description="PHP" evidence="9">
    <location>
        <begin position="8"/>
        <end position="190"/>
    </location>
</feature>
<proteinExistence type="inferred from homology"/>
<dbReference type="GO" id="GO:0000105">
    <property type="term" value="P:L-histidine biosynthetic process"/>
    <property type="evidence" value="ECO:0007669"/>
    <property type="project" value="UniProtKB-UniRule"/>
</dbReference>
<accession>A0A455T8Q9</accession>
<dbReference type="UniPathway" id="UPA00031">
    <property type="reaction ID" value="UER00013"/>
</dbReference>
<sequence length="259" mass="29065">MTIDTDFHSHVSRSSARAMVSEAKEQGLRVLGLSEHVFQMREVRPLLAHMPLEGPEMALVDYIEAVHEAGQALQFDVRLGLEVDFIPGKVEAVRELLQGYPWDFLIGSVHEIDGKLLENEEGWGEAAEAEQAWHRYMELLRQAVRSGFFSVVSHPVRLFVENPHLPATIDEELEQLAAEAARCDVALEVNGFDVATYPHVVRRLVRACALQGAPVSVGSDAHYPSSLANSHEASERLLREAGIHRVRIWRSMVAEEYRI</sequence>
<dbReference type="InterPro" id="IPR004013">
    <property type="entry name" value="PHP_dom"/>
</dbReference>
<dbReference type="EMBL" id="AP019377">
    <property type="protein sequence ID" value="BBH95829.1"/>
    <property type="molecule type" value="Genomic_DNA"/>
</dbReference>
<evidence type="ECO:0000256" key="4">
    <source>
        <dbReference type="ARBA" id="ARBA00022605"/>
    </source>
</evidence>
<evidence type="ECO:0000256" key="5">
    <source>
        <dbReference type="ARBA" id="ARBA00022801"/>
    </source>
</evidence>
<dbReference type="AlphaFoldDB" id="A0A455T8Q9"/>
<comment type="similarity">
    <text evidence="2 8">Belongs to the PHP hydrolase family. HisK subfamily.</text>
</comment>
<evidence type="ECO:0000256" key="8">
    <source>
        <dbReference type="RuleBase" id="RU366003"/>
    </source>
</evidence>
<evidence type="ECO:0000313" key="10">
    <source>
        <dbReference type="EMBL" id="BBH95829.1"/>
    </source>
</evidence>